<dbReference type="EMBL" id="UYSU01042580">
    <property type="protein sequence ID" value="VDM03867.1"/>
    <property type="molecule type" value="Genomic_DNA"/>
</dbReference>
<keyword evidence="3" id="KW-1185">Reference proteome</keyword>
<dbReference type="WBParaSite" id="SSLN_0001814501-mRNA-1">
    <property type="protein sequence ID" value="SSLN_0001814501-mRNA-1"/>
    <property type="gene ID" value="SSLN_0001814501"/>
</dbReference>
<dbReference type="UniPathway" id="UPA00143"/>
<evidence type="ECO:0000313" key="2">
    <source>
        <dbReference type="EMBL" id="VDM03867.1"/>
    </source>
</evidence>
<dbReference type="GO" id="GO:0016567">
    <property type="term" value="P:protein ubiquitination"/>
    <property type="evidence" value="ECO:0007669"/>
    <property type="project" value="UniProtKB-UniPathway"/>
</dbReference>
<sequence>MSKENDLVLSSPHVSDTHFALSRDPDGKAWLFDLRIMCLIHAVQTELPRVNDTDATSPSNSYDGSSNESQDSTHVSPVSQTANDNLISGRSHIACACCSRRMPSPDTAVSADLPQSACCLCARSFCALLCTPPSTCLCNSLACIGTLGGEYRLH</sequence>
<dbReference type="Gene3D" id="3.30.40.140">
    <property type="match status" value="1"/>
</dbReference>
<reference evidence="4" key="1">
    <citation type="submission" date="2016-06" db="UniProtKB">
        <authorList>
            <consortium name="WormBaseParasite"/>
        </authorList>
    </citation>
    <scope>IDENTIFICATION</scope>
</reference>
<evidence type="ECO:0000313" key="3">
    <source>
        <dbReference type="Proteomes" id="UP000275846"/>
    </source>
</evidence>
<proteinExistence type="predicted"/>
<dbReference type="AlphaFoldDB" id="A0A183TLY3"/>
<feature type="compositionally biased region" description="Polar residues" evidence="1">
    <location>
        <begin position="53"/>
        <end position="83"/>
    </location>
</feature>
<evidence type="ECO:0000256" key="1">
    <source>
        <dbReference type="SAM" id="MobiDB-lite"/>
    </source>
</evidence>
<gene>
    <name evidence="2" type="ORF">SSLN_LOCUS17481</name>
</gene>
<dbReference type="CDD" id="cd00060">
    <property type="entry name" value="FHA"/>
    <property type="match status" value="1"/>
</dbReference>
<feature type="region of interest" description="Disordered" evidence="1">
    <location>
        <begin position="50"/>
        <end position="83"/>
    </location>
</feature>
<reference evidence="2 3" key="2">
    <citation type="submission" date="2018-11" db="EMBL/GenBank/DDBJ databases">
        <authorList>
            <consortium name="Pathogen Informatics"/>
        </authorList>
    </citation>
    <scope>NUCLEOTIDE SEQUENCE [LARGE SCALE GENOMIC DNA]</scope>
    <source>
        <strain evidence="2 3">NST_G2</strain>
    </source>
</reference>
<protein>
    <submittedName>
        <fullName evidence="4">RING-type E3 ubiquitin transferase</fullName>
    </submittedName>
</protein>
<evidence type="ECO:0000313" key="4">
    <source>
        <dbReference type="WBParaSite" id="SSLN_0001814501-mRNA-1"/>
    </source>
</evidence>
<dbReference type="SUPFAM" id="SSF49879">
    <property type="entry name" value="SMAD/FHA domain"/>
    <property type="match status" value="1"/>
</dbReference>
<organism evidence="4">
    <name type="scientific">Schistocephalus solidus</name>
    <name type="common">Tapeworm</name>
    <dbReference type="NCBI Taxonomy" id="70667"/>
    <lineage>
        <taxon>Eukaryota</taxon>
        <taxon>Metazoa</taxon>
        <taxon>Spiralia</taxon>
        <taxon>Lophotrochozoa</taxon>
        <taxon>Platyhelminthes</taxon>
        <taxon>Cestoda</taxon>
        <taxon>Eucestoda</taxon>
        <taxon>Diphyllobothriidea</taxon>
        <taxon>Diphyllobothriidae</taxon>
        <taxon>Schistocephalus</taxon>
    </lineage>
</organism>
<accession>A0A183TLY3</accession>
<dbReference type="InterPro" id="IPR008984">
    <property type="entry name" value="SMAD_FHA_dom_sf"/>
</dbReference>
<dbReference type="OrthoDB" id="1305878at2759"/>
<name>A0A183TLY3_SCHSO</name>
<dbReference type="Proteomes" id="UP000275846">
    <property type="component" value="Unassembled WGS sequence"/>
</dbReference>